<dbReference type="OrthoDB" id="7177610at2"/>
<dbReference type="STRING" id="196164.gene:10742679"/>
<evidence type="ECO:0000256" key="3">
    <source>
        <dbReference type="ARBA" id="ARBA00022692"/>
    </source>
</evidence>
<keyword evidence="3 6" id="KW-0812">Transmembrane</keyword>
<dbReference type="HOGENOM" id="CLU_010363_8_3_11"/>
<dbReference type="GO" id="GO:0005886">
    <property type="term" value="C:plasma membrane"/>
    <property type="evidence" value="ECO:0007669"/>
    <property type="project" value="UniProtKB-SubCell"/>
</dbReference>
<evidence type="ECO:0000256" key="6">
    <source>
        <dbReference type="SAM" id="Phobius"/>
    </source>
</evidence>
<keyword evidence="5 6" id="KW-0472">Membrane</keyword>
<feature type="transmembrane region" description="Helical" evidence="6">
    <location>
        <begin position="453"/>
        <end position="470"/>
    </location>
</feature>
<dbReference type="Pfam" id="PF03772">
    <property type="entry name" value="Competence"/>
    <property type="match status" value="1"/>
</dbReference>
<feature type="transmembrane region" description="Helical" evidence="6">
    <location>
        <begin position="12"/>
        <end position="40"/>
    </location>
</feature>
<feature type="transmembrane region" description="Helical" evidence="6">
    <location>
        <begin position="225"/>
        <end position="253"/>
    </location>
</feature>
<dbReference type="EMBL" id="BA000035">
    <property type="protein sequence ID" value="BAC19058.1"/>
    <property type="molecule type" value="Genomic_DNA"/>
</dbReference>
<comment type="subcellular location">
    <subcellularLocation>
        <location evidence="1">Cell membrane</location>
        <topology evidence="1">Multi-pass membrane protein</topology>
    </subcellularLocation>
</comment>
<keyword evidence="4 6" id="KW-1133">Transmembrane helix</keyword>
<evidence type="ECO:0000256" key="4">
    <source>
        <dbReference type="ARBA" id="ARBA00022989"/>
    </source>
</evidence>
<dbReference type="KEGG" id="cef:CE2248"/>
<accession>C8NQL4</accession>
<proteinExistence type="predicted"/>
<evidence type="ECO:0000256" key="2">
    <source>
        <dbReference type="ARBA" id="ARBA00022475"/>
    </source>
</evidence>
<feature type="transmembrane region" description="Helical" evidence="6">
    <location>
        <begin position="364"/>
        <end position="392"/>
    </location>
</feature>
<dbReference type="Proteomes" id="UP000001409">
    <property type="component" value="Chromosome"/>
</dbReference>
<name>Q8FN97_COREF</name>
<evidence type="ECO:0000313" key="9">
    <source>
        <dbReference type="Proteomes" id="UP000001409"/>
    </source>
</evidence>
<protein>
    <recommendedName>
        <fullName evidence="7">ComEC/Rec2-related protein domain-containing protein</fullName>
    </recommendedName>
</protein>
<dbReference type="PANTHER" id="PTHR30619:SF7">
    <property type="entry name" value="BETA-LACTAMASE DOMAIN PROTEIN"/>
    <property type="match status" value="1"/>
</dbReference>
<evidence type="ECO:0000256" key="1">
    <source>
        <dbReference type="ARBA" id="ARBA00004651"/>
    </source>
</evidence>
<dbReference type="eggNOG" id="COG0658">
    <property type="taxonomic scope" value="Bacteria"/>
</dbReference>
<evidence type="ECO:0000313" key="8">
    <source>
        <dbReference type="EMBL" id="BAC19058.1"/>
    </source>
</evidence>
<feature type="domain" description="ComEC/Rec2-related protein" evidence="7">
    <location>
        <begin position="186"/>
        <end position="446"/>
    </location>
</feature>
<keyword evidence="9" id="KW-1185">Reference proteome</keyword>
<dbReference type="AlphaFoldDB" id="Q8FN97"/>
<feature type="transmembrane region" description="Helical" evidence="6">
    <location>
        <begin position="304"/>
        <end position="324"/>
    </location>
</feature>
<accession>Q8FN97</accession>
<sequence length="548" mass="57491">MRELRLLPAAGLAWAVVFSVILTRGLMVATLLVTAVLVGAVMLRQPGQAVTTVAVGMATMLVARMRVGQAERFVFPDPLIGTVGSFKQLESDLAILRLKVEGYPALIPVLLRGDHAVPHSAQVVVEGHIRDSDRPGVGTVLVTADQLEVVEEATGYASWVNQVRDAFQESVLATVGPSSQGLLPGMVLGDTRLQDTVEEQIYIDTGLSHLSAVSGSNVSITTTSVMVVLALLTIGPRIQLAGAAIALVVFVSLVGTEPSVLRAAVTGMVGLLAVLNSRRMEPVHGLCLAVIGLLLWDPDLAVQYGFILSVVATAGIVMLFPLLYRVLARTGWPDILVRAVAVAVAADVVTMPVIAVMAGQVSLVAVLANVLVAPAVAPVTVVGLIAVVLTLAPGGLEVLALRICEPFTWWIHQVGSVCQGLPISTVGTGEGLLGTLWVVTACCWIIVGIHRGLARVMAVLFTVLLAFHWYGGRLPPRVDPADVGYVVVDKLPGTVPPGTGLIIVTDPDGAPADRPTATREGIPVMYPNRDGEVTLHTDGSQHAADGRF</sequence>
<organism evidence="8 9">
    <name type="scientific">Corynebacterium efficiens (strain DSM 44549 / YS-314 / AJ 12310 / JCM 11189 / NBRC 100395)</name>
    <dbReference type="NCBI Taxonomy" id="196164"/>
    <lineage>
        <taxon>Bacteria</taxon>
        <taxon>Bacillati</taxon>
        <taxon>Actinomycetota</taxon>
        <taxon>Actinomycetes</taxon>
        <taxon>Mycobacteriales</taxon>
        <taxon>Corynebacteriaceae</taxon>
        <taxon>Corynebacterium</taxon>
    </lineage>
</organism>
<dbReference type="InterPro" id="IPR052159">
    <property type="entry name" value="Competence_DNA_uptake"/>
</dbReference>
<dbReference type="InterPro" id="IPR004477">
    <property type="entry name" value="ComEC_N"/>
</dbReference>
<keyword evidence="2" id="KW-1003">Cell membrane</keyword>
<dbReference type="PANTHER" id="PTHR30619">
    <property type="entry name" value="DNA INTERNALIZATION/COMPETENCE PROTEIN COMEC/REC2"/>
    <property type="match status" value="1"/>
</dbReference>
<dbReference type="RefSeq" id="WP_006768255.1">
    <property type="nucleotide sequence ID" value="NC_004369.1"/>
</dbReference>
<reference evidence="8 9" key="1">
    <citation type="journal article" date="2003" name="Genome Res.">
        <title>Comparative complete genome sequence analysis of the amino acid replacements responsible for the thermostability of Corynebacterium efficiens.</title>
        <authorList>
            <person name="Nishio Y."/>
            <person name="Nakamura Y."/>
            <person name="Kawarabayasi Y."/>
            <person name="Usuda Y."/>
            <person name="Kimura E."/>
            <person name="Sugimoto S."/>
            <person name="Matsui K."/>
            <person name="Yamagishi A."/>
            <person name="Kikuchi H."/>
            <person name="Ikeo K."/>
            <person name="Gojobori T."/>
        </authorList>
    </citation>
    <scope>NUCLEOTIDE SEQUENCE [LARGE SCALE GENOMIC DNA]</scope>
    <source>
        <strain evidence="9">DSM 44549 / YS-314 / AJ 12310 / JCM 11189 / NBRC 100395</strain>
    </source>
</reference>
<evidence type="ECO:0000256" key="5">
    <source>
        <dbReference type="ARBA" id="ARBA00023136"/>
    </source>
</evidence>
<dbReference type="NCBIfam" id="TIGR00360">
    <property type="entry name" value="ComEC_N-term"/>
    <property type="match status" value="1"/>
</dbReference>
<feature type="transmembrane region" description="Helical" evidence="6">
    <location>
        <begin position="336"/>
        <end position="358"/>
    </location>
</feature>
<evidence type="ECO:0000259" key="7">
    <source>
        <dbReference type="Pfam" id="PF03772"/>
    </source>
</evidence>
<feature type="transmembrane region" description="Helical" evidence="6">
    <location>
        <begin position="282"/>
        <end position="298"/>
    </location>
</feature>